<protein>
    <submittedName>
        <fullName evidence="2">Uncharacterized protein</fullName>
    </submittedName>
</protein>
<dbReference type="EMBL" id="KV878243">
    <property type="protein sequence ID" value="OJZ85102.1"/>
    <property type="molecule type" value="Genomic_DNA"/>
</dbReference>
<feature type="non-terminal residue" evidence="2">
    <location>
        <position position="60"/>
    </location>
</feature>
<evidence type="ECO:0000313" key="3">
    <source>
        <dbReference type="Proteomes" id="UP000184063"/>
    </source>
</evidence>
<gene>
    <name evidence="2" type="ORF">ASPFODRAFT_47658</name>
</gene>
<proteinExistence type="predicted"/>
<reference evidence="3" key="1">
    <citation type="journal article" date="2017" name="Genome Biol.">
        <title>Comparative genomics reveals high biological diversity and specific adaptations in the industrially and medically important fungal genus Aspergillus.</title>
        <authorList>
            <person name="de Vries R.P."/>
            <person name="Riley R."/>
            <person name="Wiebenga A."/>
            <person name="Aguilar-Osorio G."/>
            <person name="Amillis S."/>
            <person name="Uchima C.A."/>
            <person name="Anderluh G."/>
            <person name="Asadollahi M."/>
            <person name="Askin M."/>
            <person name="Barry K."/>
            <person name="Battaglia E."/>
            <person name="Bayram O."/>
            <person name="Benocci T."/>
            <person name="Braus-Stromeyer S.A."/>
            <person name="Caldana C."/>
            <person name="Canovas D."/>
            <person name="Cerqueira G.C."/>
            <person name="Chen F."/>
            <person name="Chen W."/>
            <person name="Choi C."/>
            <person name="Clum A."/>
            <person name="Dos Santos R.A."/>
            <person name="Damasio A.R."/>
            <person name="Diallinas G."/>
            <person name="Emri T."/>
            <person name="Fekete E."/>
            <person name="Flipphi M."/>
            <person name="Freyberg S."/>
            <person name="Gallo A."/>
            <person name="Gournas C."/>
            <person name="Habgood R."/>
            <person name="Hainaut M."/>
            <person name="Harispe M.L."/>
            <person name="Henrissat B."/>
            <person name="Hilden K.S."/>
            <person name="Hope R."/>
            <person name="Hossain A."/>
            <person name="Karabika E."/>
            <person name="Karaffa L."/>
            <person name="Karanyi Z."/>
            <person name="Krasevec N."/>
            <person name="Kuo A."/>
            <person name="Kusch H."/>
            <person name="LaButti K."/>
            <person name="Lagendijk E.L."/>
            <person name="Lapidus A."/>
            <person name="Levasseur A."/>
            <person name="Lindquist E."/>
            <person name="Lipzen A."/>
            <person name="Logrieco A.F."/>
            <person name="MacCabe A."/>
            <person name="Maekelae M.R."/>
            <person name="Malavazi I."/>
            <person name="Melin P."/>
            <person name="Meyer V."/>
            <person name="Mielnichuk N."/>
            <person name="Miskei M."/>
            <person name="Molnar A.P."/>
            <person name="Mule G."/>
            <person name="Ngan C.Y."/>
            <person name="Orejas M."/>
            <person name="Orosz E."/>
            <person name="Ouedraogo J.P."/>
            <person name="Overkamp K.M."/>
            <person name="Park H.-S."/>
            <person name="Perrone G."/>
            <person name="Piumi F."/>
            <person name="Punt P.J."/>
            <person name="Ram A.F."/>
            <person name="Ramon A."/>
            <person name="Rauscher S."/>
            <person name="Record E."/>
            <person name="Riano-Pachon D.M."/>
            <person name="Robert V."/>
            <person name="Roehrig J."/>
            <person name="Ruller R."/>
            <person name="Salamov A."/>
            <person name="Salih N.S."/>
            <person name="Samson R.A."/>
            <person name="Sandor E."/>
            <person name="Sanguinetti M."/>
            <person name="Schuetze T."/>
            <person name="Sepcic K."/>
            <person name="Shelest E."/>
            <person name="Sherlock G."/>
            <person name="Sophianopoulou V."/>
            <person name="Squina F.M."/>
            <person name="Sun H."/>
            <person name="Susca A."/>
            <person name="Todd R.B."/>
            <person name="Tsang A."/>
            <person name="Unkles S.E."/>
            <person name="van de Wiele N."/>
            <person name="van Rossen-Uffink D."/>
            <person name="Oliveira J.V."/>
            <person name="Vesth T.C."/>
            <person name="Visser J."/>
            <person name="Yu J.-H."/>
            <person name="Zhou M."/>
            <person name="Andersen M.R."/>
            <person name="Archer D.B."/>
            <person name="Baker S.E."/>
            <person name="Benoit I."/>
            <person name="Brakhage A.A."/>
            <person name="Braus G.H."/>
            <person name="Fischer R."/>
            <person name="Frisvad J.C."/>
            <person name="Goldman G.H."/>
            <person name="Houbraken J."/>
            <person name="Oakley B."/>
            <person name="Pocsi I."/>
            <person name="Scazzocchio C."/>
            <person name="Seiboth B."/>
            <person name="vanKuyk P.A."/>
            <person name="Wortman J."/>
            <person name="Dyer P.S."/>
            <person name="Grigoriev I.V."/>
        </authorList>
    </citation>
    <scope>NUCLEOTIDE SEQUENCE [LARGE SCALE GENOMIC DNA]</scope>
    <source>
        <strain evidence="3">CBS 106.47</strain>
    </source>
</reference>
<dbReference type="Proteomes" id="UP000184063">
    <property type="component" value="Unassembled WGS sequence"/>
</dbReference>
<sequence>MGDWCSADASTGVTCIKFYLPTSSSIITMFPLRKGRASNRREMPFRRTGMPSEGESSLKV</sequence>
<dbReference type="AlphaFoldDB" id="A0A1M3TEE3"/>
<name>A0A1M3TEE3_ASPLC</name>
<accession>A0A1M3TEE3</accession>
<feature type="region of interest" description="Disordered" evidence="1">
    <location>
        <begin position="38"/>
        <end position="60"/>
    </location>
</feature>
<organism evidence="2 3">
    <name type="scientific">Aspergillus luchuensis (strain CBS 106.47)</name>
    <dbReference type="NCBI Taxonomy" id="1137211"/>
    <lineage>
        <taxon>Eukaryota</taxon>
        <taxon>Fungi</taxon>
        <taxon>Dikarya</taxon>
        <taxon>Ascomycota</taxon>
        <taxon>Pezizomycotina</taxon>
        <taxon>Eurotiomycetes</taxon>
        <taxon>Eurotiomycetidae</taxon>
        <taxon>Eurotiales</taxon>
        <taxon>Aspergillaceae</taxon>
        <taxon>Aspergillus</taxon>
        <taxon>Aspergillus subgen. Circumdati</taxon>
    </lineage>
</organism>
<evidence type="ECO:0000256" key="1">
    <source>
        <dbReference type="SAM" id="MobiDB-lite"/>
    </source>
</evidence>
<evidence type="ECO:0000313" key="2">
    <source>
        <dbReference type="EMBL" id="OJZ85102.1"/>
    </source>
</evidence>
<dbReference type="VEuPathDB" id="FungiDB:ASPFODRAFT_47658"/>